<feature type="region of interest" description="Disordered" evidence="4">
    <location>
        <begin position="541"/>
        <end position="586"/>
    </location>
</feature>
<dbReference type="InterPro" id="IPR024983">
    <property type="entry name" value="CHAT_dom"/>
</dbReference>
<evidence type="ECO:0000256" key="3">
    <source>
        <dbReference type="PROSITE-ProRule" id="PRU00339"/>
    </source>
</evidence>
<feature type="transmembrane region" description="Helical" evidence="5">
    <location>
        <begin position="728"/>
        <end position="748"/>
    </location>
</feature>
<gene>
    <name evidence="7" type="ORF">NC998_02590</name>
</gene>
<name>A0ABV0J2I2_9CYAN</name>
<dbReference type="InterPro" id="IPR019734">
    <property type="entry name" value="TPR_rpt"/>
</dbReference>
<keyword evidence="8" id="KW-1185">Reference proteome</keyword>
<dbReference type="RefSeq" id="WP_348252008.1">
    <property type="nucleotide sequence ID" value="NZ_JAMPKM010000001.1"/>
</dbReference>
<dbReference type="InterPro" id="IPR051685">
    <property type="entry name" value="Ycf3/AcsC/BcsC/TPR_MFPF"/>
</dbReference>
<proteinExistence type="predicted"/>
<keyword evidence="1" id="KW-0677">Repeat</keyword>
<dbReference type="PANTHER" id="PTHR44943:SF8">
    <property type="entry name" value="TPR REPEAT-CONTAINING PROTEIN MJ0263"/>
    <property type="match status" value="1"/>
</dbReference>
<dbReference type="Gene3D" id="1.25.40.10">
    <property type="entry name" value="Tetratricopeptide repeat domain"/>
    <property type="match status" value="2"/>
</dbReference>
<keyword evidence="5" id="KW-0472">Membrane</keyword>
<evidence type="ECO:0000256" key="1">
    <source>
        <dbReference type="ARBA" id="ARBA00022737"/>
    </source>
</evidence>
<dbReference type="InterPro" id="IPR011990">
    <property type="entry name" value="TPR-like_helical_dom_sf"/>
</dbReference>
<feature type="compositionally biased region" description="Pro residues" evidence="4">
    <location>
        <begin position="570"/>
        <end position="581"/>
    </location>
</feature>
<protein>
    <submittedName>
        <fullName evidence="7">CHAT domain-containing protein</fullName>
    </submittedName>
</protein>
<reference evidence="7 8" key="1">
    <citation type="submission" date="2022-04" db="EMBL/GenBank/DDBJ databases">
        <title>Positive selection, recombination, and allopatry shape intraspecific diversity of widespread and dominant cyanobacteria.</title>
        <authorList>
            <person name="Wei J."/>
            <person name="Shu W."/>
            <person name="Hu C."/>
        </authorList>
    </citation>
    <scope>NUCLEOTIDE SEQUENCE [LARGE SCALE GENOMIC DNA]</scope>
    <source>
        <strain evidence="7 8">GB2-A4</strain>
    </source>
</reference>
<feature type="region of interest" description="Disordered" evidence="4">
    <location>
        <begin position="695"/>
        <end position="714"/>
    </location>
</feature>
<accession>A0ABV0J2I2</accession>
<evidence type="ECO:0000313" key="8">
    <source>
        <dbReference type="Proteomes" id="UP001464891"/>
    </source>
</evidence>
<evidence type="ECO:0000256" key="4">
    <source>
        <dbReference type="SAM" id="MobiDB-lite"/>
    </source>
</evidence>
<dbReference type="Proteomes" id="UP001464891">
    <property type="component" value="Unassembled WGS sequence"/>
</dbReference>
<keyword evidence="5" id="KW-1133">Transmembrane helix</keyword>
<dbReference type="SUPFAM" id="SSF48452">
    <property type="entry name" value="TPR-like"/>
    <property type="match status" value="1"/>
</dbReference>
<dbReference type="PROSITE" id="PS50293">
    <property type="entry name" value="TPR_REGION"/>
    <property type="match status" value="1"/>
</dbReference>
<dbReference type="EMBL" id="JAMPKM010000001">
    <property type="protein sequence ID" value="MEP0815979.1"/>
    <property type="molecule type" value="Genomic_DNA"/>
</dbReference>
<evidence type="ECO:0000313" key="7">
    <source>
        <dbReference type="EMBL" id="MEP0815979.1"/>
    </source>
</evidence>
<feature type="region of interest" description="Disordered" evidence="4">
    <location>
        <begin position="480"/>
        <end position="501"/>
    </location>
</feature>
<evidence type="ECO:0000259" key="6">
    <source>
        <dbReference type="Pfam" id="PF12770"/>
    </source>
</evidence>
<dbReference type="Pfam" id="PF12770">
    <property type="entry name" value="CHAT"/>
    <property type="match status" value="1"/>
</dbReference>
<sequence>MTQEFHLSVTPVGEDEYLIRTERVAPGVPLAEEQVVWPVEEWLNQARQLMNDPLLGLLQEDAFNPGIDKLHNPGDRELDLVLGGSEPNQNLPPRHLVALGQQLYNALFQGTIRDSWMTAQGIAQHRREVLRLRLGLKGARLVRLPWEVLHTGERHRVGGASRPLATGTDVLFSRYQPSPGLVGATTALRELMRESQQPLKILMAIAAPTDQEQLELKREALHLQEELRSRHGAASESGGGTAEIQLTILDQPDREQLTQALEQGQFQVLHYAGHSNLGAAGGNLYLVNGKTGLTEVLSGDDLAGLLVNNGIRMVVFNSCRSAYTATSDLEHEIGEQNLAEALVQRGIPGVLAMAERIPDDVALTLTRLFYRNLKQGYPVDLSLSRARQGLISAYGSHQLYWALPILYLHPEFDGQLITGNVPDLYSAAQEMATARWRSPSDRPTNHLTSLGEARHSGLVDEDVFPASAQSLNGIAADLEDEPYDYGDEDLGELDDLEFDDGFGSEADSALVAELIEQLSKNPADPQLAAEEPFLSAPAAENLRSDPQRSPYLDLPGSSKPQPTPLKSTPPRNPPPQTPPTNPAIDPRLSQVFSDLEQGLAAPTNASTAIATARRAIQANPNDVDAYNQLGLALYQQGNFADAIAAYQAALKINPSLAEVYSNLALALYKQGKVAEAKTAYQQAVSLAALPDGTNSTAGRNSALQPEYPRRSSSGWGAWLQQPRRRSKLWLILAAAGVTAIALLGFWWFQRNRSPQVSIPALPESISNNSNNSFAIDPQTNRTTLDLKATNTATVTAAAIDYLSRKQLVAGQQAIAELLDRGALPQASAALVAVPNTVIDDPAVSFLRGRLAWQSMQTGNQDYSVDDARRYWETAVRQQAEAEQTDAASLALYQNALGFAYYAEQNWDRANRAWFQALYLQEEAQTTTPSESGVIASTPTVATAPAATAKPGNQENLMAYAGLALVLAKSAQSQPAEQRANLQNEALKLYQKVMTENPVAFQPDALSKNWMWTESTIKDWGAIAKLQPQT</sequence>
<feature type="repeat" description="TPR" evidence="3">
    <location>
        <begin position="657"/>
        <end position="690"/>
    </location>
</feature>
<dbReference type="Pfam" id="PF13414">
    <property type="entry name" value="TPR_11"/>
    <property type="match status" value="1"/>
</dbReference>
<evidence type="ECO:0000256" key="5">
    <source>
        <dbReference type="SAM" id="Phobius"/>
    </source>
</evidence>
<keyword evidence="2 3" id="KW-0802">TPR repeat</keyword>
<evidence type="ECO:0000256" key="2">
    <source>
        <dbReference type="ARBA" id="ARBA00022803"/>
    </source>
</evidence>
<dbReference type="SMART" id="SM00028">
    <property type="entry name" value="TPR"/>
    <property type="match status" value="3"/>
</dbReference>
<dbReference type="PANTHER" id="PTHR44943">
    <property type="entry name" value="CELLULOSE SYNTHASE OPERON PROTEIN C"/>
    <property type="match status" value="1"/>
</dbReference>
<feature type="domain" description="CHAT" evidence="6">
    <location>
        <begin position="98"/>
        <end position="406"/>
    </location>
</feature>
<keyword evidence="5" id="KW-0812">Transmembrane</keyword>
<organism evidence="7 8">
    <name type="scientific">Trichocoleus desertorum GB2-A4</name>
    <dbReference type="NCBI Taxonomy" id="2933944"/>
    <lineage>
        <taxon>Bacteria</taxon>
        <taxon>Bacillati</taxon>
        <taxon>Cyanobacteriota</taxon>
        <taxon>Cyanophyceae</taxon>
        <taxon>Leptolyngbyales</taxon>
        <taxon>Trichocoleusaceae</taxon>
        <taxon>Trichocoleus</taxon>
    </lineage>
</organism>
<feature type="repeat" description="TPR" evidence="3">
    <location>
        <begin position="623"/>
        <end position="656"/>
    </location>
</feature>
<comment type="caution">
    <text evidence="7">The sequence shown here is derived from an EMBL/GenBank/DDBJ whole genome shotgun (WGS) entry which is preliminary data.</text>
</comment>
<dbReference type="PROSITE" id="PS50005">
    <property type="entry name" value="TPR"/>
    <property type="match status" value="2"/>
</dbReference>